<dbReference type="AlphaFoldDB" id="A0A644Y9G6"/>
<dbReference type="Gene3D" id="3.30.2010.10">
    <property type="entry name" value="Metalloproteases ('zincins'), catalytic domain"/>
    <property type="match status" value="1"/>
</dbReference>
<sequence>MFHINFGGETISYQILRSNRRKTLGIAVQDNRVIVTAPTGTDEDKISQIVKEKASWIRKQLSLNDEIHAESIQKEFISGEKLPYLGRMYRLKVIQTEPKQKPNLRFYQGRFFATVPENISEEDYRTVLYPLYKAWIKNKAATFTTTRMKRFTLLMQEQPTTVQIREQRQRWGSCTPDGKIILNWHIFLAPTSVIDYILVHELAHLKDMNHSNEFWHTVKVIMPNYEDKKEWLRINGKKLYI</sequence>
<evidence type="ECO:0000313" key="2">
    <source>
        <dbReference type="EMBL" id="MPM25272.1"/>
    </source>
</evidence>
<proteinExistence type="predicted"/>
<dbReference type="PANTHER" id="PTHR30399">
    <property type="entry name" value="UNCHARACTERIZED PROTEIN YGJP"/>
    <property type="match status" value="1"/>
</dbReference>
<dbReference type="PANTHER" id="PTHR30399:SF1">
    <property type="entry name" value="UTP PYROPHOSPHATASE"/>
    <property type="match status" value="1"/>
</dbReference>
<dbReference type="CDD" id="cd07344">
    <property type="entry name" value="M48_yhfN_like"/>
    <property type="match status" value="1"/>
</dbReference>
<evidence type="ECO:0000259" key="1">
    <source>
        <dbReference type="Pfam" id="PF01863"/>
    </source>
</evidence>
<name>A0A644Y9G6_9ZZZZ</name>
<organism evidence="2">
    <name type="scientific">bioreactor metagenome</name>
    <dbReference type="NCBI Taxonomy" id="1076179"/>
    <lineage>
        <taxon>unclassified sequences</taxon>
        <taxon>metagenomes</taxon>
        <taxon>ecological metagenomes</taxon>
    </lineage>
</organism>
<reference evidence="2" key="1">
    <citation type="submission" date="2019-08" db="EMBL/GenBank/DDBJ databases">
        <authorList>
            <person name="Kucharzyk K."/>
            <person name="Murdoch R.W."/>
            <person name="Higgins S."/>
            <person name="Loffler F."/>
        </authorList>
    </citation>
    <scope>NUCLEOTIDE SEQUENCE</scope>
</reference>
<dbReference type="EMBL" id="VSSQ01004457">
    <property type="protein sequence ID" value="MPM25272.1"/>
    <property type="molecule type" value="Genomic_DNA"/>
</dbReference>
<accession>A0A644Y9G6</accession>
<dbReference type="Pfam" id="PF01863">
    <property type="entry name" value="YgjP-like"/>
    <property type="match status" value="1"/>
</dbReference>
<comment type="caution">
    <text evidence="2">The sequence shown here is derived from an EMBL/GenBank/DDBJ whole genome shotgun (WGS) entry which is preliminary data.</text>
</comment>
<gene>
    <name evidence="2" type="ORF">SDC9_71762</name>
</gene>
<dbReference type="InterPro" id="IPR002725">
    <property type="entry name" value="YgjP-like_metallopeptidase"/>
</dbReference>
<protein>
    <recommendedName>
        <fullName evidence="1">YgjP-like metallopeptidase domain-containing protein</fullName>
    </recommendedName>
</protein>
<dbReference type="InterPro" id="IPR053136">
    <property type="entry name" value="UTP_pyrophosphatase-like"/>
</dbReference>
<feature type="domain" description="YgjP-like metallopeptidase" evidence="1">
    <location>
        <begin position="22"/>
        <end position="233"/>
    </location>
</feature>